<dbReference type="EMBL" id="PCRP01000036">
    <property type="protein sequence ID" value="PIP23622.1"/>
    <property type="molecule type" value="Genomic_DNA"/>
</dbReference>
<dbReference type="Gene3D" id="3.90.1150.10">
    <property type="entry name" value="Aspartate Aminotransferase, domain 1"/>
    <property type="match status" value="1"/>
</dbReference>
<sequence>MNLCQVFKPISISLSPNTEKDDIRLALKFIFKPRRWKEGKAVEELEYKFREYLGAKYAFAFSSGRTALMAILHSLGFAKNDEILLQAFTCNAVSNPIIWSGLTPVYVDCNEKNFNINTEDLKRKITTRSRAVIIQHTFGLPVDIDEINEICKQNNLILIEDCAHSLGAEYKGKTVGSFGQVSFFSFSRDKIISSVYGGMVATNDDFLAEKIRDFQEKLDYPSSFWILQQLLHPVLTNYLILPTYKIGGKYLLVLLQWFNVLSKAIHKKEKRGEKPSYFPRKLPNTLARLALNQFEKLERFNEYRQEIAEFYYQELKDSNFELPPNPEDKKQVFLRFTIKHPKAHKIIKEAWQKNILIGDWYTSPVAPHDTNLEKVGYKLGSCPRAEKLAKETFNLPTHINISKNDAKKVIDFLRKYA</sequence>
<dbReference type="InterPro" id="IPR015421">
    <property type="entry name" value="PyrdxlP-dep_Trfase_major"/>
</dbReference>
<dbReference type="Proteomes" id="UP000230273">
    <property type="component" value="Unassembled WGS sequence"/>
</dbReference>
<evidence type="ECO:0000313" key="5">
    <source>
        <dbReference type="Proteomes" id="UP000230273"/>
    </source>
</evidence>
<comment type="similarity">
    <text evidence="3">Belongs to the DegT/DnrJ/EryC1 family.</text>
</comment>
<evidence type="ECO:0000256" key="3">
    <source>
        <dbReference type="RuleBase" id="RU004508"/>
    </source>
</evidence>
<dbReference type="InterPro" id="IPR015424">
    <property type="entry name" value="PyrdxlP-dep_Trfase"/>
</dbReference>
<dbReference type="GO" id="GO:0008483">
    <property type="term" value="F:transaminase activity"/>
    <property type="evidence" value="ECO:0007669"/>
    <property type="project" value="TreeGrafter"/>
</dbReference>
<accession>A0A2G9YWP4</accession>
<dbReference type="PANTHER" id="PTHR30244:SF34">
    <property type="entry name" value="DTDP-4-AMINO-4,6-DIDEOXYGALACTOSE TRANSAMINASE"/>
    <property type="match status" value="1"/>
</dbReference>
<feature type="modified residue" description="N6-(pyridoxal phosphate)lysine" evidence="2">
    <location>
        <position position="190"/>
    </location>
</feature>
<dbReference type="GO" id="GO:0030170">
    <property type="term" value="F:pyridoxal phosphate binding"/>
    <property type="evidence" value="ECO:0007669"/>
    <property type="project" value="TreeGrafter"/>
</dbReference>
<dbReference type="InterPro" id="IPR000653">
    <property type="entry name" value="DegT/StrS_aminotransferase"/>
</dbReference>
<name>A0A2G9YWP4_9BACT</name>
<gene>
    <name evidence="4" type="ORF">COX36_02320</name>
</gene>
<dbReference type="SUPFAM" id="SSF53383">
    <property type="entry name" value="PLP-dependent transferases"/>
    <property type="match status" value="1"/>
</dbReference>
<evidence type="ECO:0008006" key="6">
    <source>
        <dbReference type="Google" id="ProtNLM"/>
    </source>
</evidence>
<organism evidence="4 5">
    <name type="scientific">Candidatus Nealsonbacteria bacterium CG23_combo_of_CG06-09_8_20_14_all_38_19</name>
    <dbReference type="NCBI Taxonomy" id="1974721"/>
    <lineage>
        <taxon>Bacteria</taxon>
        <taxon>Candidatus Nealsoniibacteriota</taxon>
    </lineage>
</organism>
<evidence type="ECO:0000313" key="4">
    <source>
        <dbReference type="EMBL" id="PIP23622.1"/>
    </source>
</evidence>
<dbReference type="GO" id="GO:0000271">
    <property type="term" value="P:polysaccharide biosynthetic process"/>
    <property type="evidence" value="ECO:0007669"/>
    <property type="project" value="TreeGrafter"/>
</dbReference>
<feature type="active site" description="Proton acceptor" evidence="1">
    <location>
        <position position="190"/>
    </location>
</feature>
<evidence type="ECO:0000256" key="1">
    <source>
        <dbReference type="PIRSR" id="PIRSR000390-1"/>
    </source>
</evidence>
<dbReference type="PANTHER" id="PTHR30244">
    <property type="entry name" value="TRANSAMINASE"/>
    <property type="match status" value="1"/>
</dbReference>
<dbReference type="Gene3D" id="3.40.640.10">
    <property type="entry name" value="Type I PLP-dependent aspartate aminotransferase-like (Major domain)"/>
    <property type="match status" value="1"/>
</dbReference>
<dbReference type="InterPro" id="IPR015422">
    <property type="entry name" value="PyrdxlP-dep_Trfase_small"/>
</dbReference>
<dbReference type="AlphaFoldDB" id="A0A2G9YWP4"/>
<reference evidence="4 5" key="1">
    <citation type="submission" date="2017-09" db="EMBL/GenBank/DDBJ databases">
        <title>Depth-based differentiation of microbial function through sediment-hosted aquifers and enrichment of novel symbionts in the deep terrestrial subsurface.</title>
        <authorList>
            <person name="Probst A.J."/>
            <person name="Ladd B."/>
            <person name="Jarett J.K."/>
            <person name="Geller-Mcgrath D.E."/>
            <person name="Sieber C.M."/>
            <person name="Emerson J.B."/>
            <person name="Anantharaman K."/>
            <person name="Thomas B.C."/>
            <person name="Malmstrom R."/>
            <person name="Stieglmeier M."/>
            <person name="Klingl A."/>
            <person name="Woyke T."/>
            <person name="Ryan C.M."/>
            <person name="Banfield J.F."/>
        </authorList>
    </citation>
    <scope>NUCLEOTIDE SEQUENCE [LARGE SCALE GENOMIC DNA]</scope>
    <source>
        <strain evidence="4">CG23_combo_of_CG06-09_8_20_14_all_38_19</strain>
    </source>
</reference>
<comment type="caution">
    <text evidence="4">The sequence shown here is derived from an EMBL/GenBank/DDBJ whole genome shotgun (WGS) entry which is preliminary data.</text>
</comment>
<keyword evidence="2 3" id="KW-0663">Pyridoxal phosphate</keyword>
<dbReference type="Pfam" id="PF01041">
    <property type="entry name" value="DegT_DnrJ_EryC1"/>
    <property type="match status" value="2"/>
</dbReference>
<dbReference type="PIRSF" id="PIRSF000390">
    <property type="entry name" value="PLP_StrS"/>
    <property type="match status" value="1"/>
</dbReference>
<protein>
    <recommendedName>
        <fullName evidence="6">DegT/DnrJ/EryC1/StrS aminotransferase</fullName>
    </recommendedName>
</protein>
<proteinExistence type="inferred from homology"/>
<evidence type="ECO:0000256" key="2">
    <source>
        <dbReference type="PIRSR" id="PIRSR000390-2"/>
    </source>
</evidence>